<dbReference type="AlphaFoldDB" id="A0A9P8N5H4"/>
<dbReference type="GO" id="GO:0005737">
    <property type="term" value="C:cytoplasm"/>
    <property type="evidence" value="ECO:0007669"/>
    <property type="project" value="TreeGrafter"/>
</dbReference>
<proteinExistence type="inferred from homology"/>
<dbReference type="Gene3D" id="3.30.559.30">
    <property type="entry name" value="Nonribosomal peptide synthetase, condensation domain"/>
    <property type="match status" value="1"/>
</dbReference>
<dbReference type="InterPro" id="IPR001242">
    <property type="entry name" value="Condensation_dom"/>
</dbReference>
<dbReference type="GeneID" id="68350629"/>
<dbReference type="PANTHER" id="PTHR45527:SF3">
    <property type="entry name" value="SIDEROPHORE SYNTHETASE (EUROFUNG)"/>
    <property type="match status" value="1"/>
</dbReference>
<dbReference type="GO" id="GO:0016874">
    <property type="term" value="F:ligase activity"/>
    <property type="evidence" value="ECO:0007669"/>
    <property type="project" value="UniProtKB-KW"/>
</dbReference>
<dbReference type="PANTHER" id="PTHR45527">
    <property type="entry name" value="NONRIBOSOMAL PEPTIDE SYNTHETASE"/>
    <property type="match status" value="1"/>
</dbReference>
<reference evidence="4" key="1">
    <citation type="submission" date="2021-09" db="EMBL/GenBank/DDBJ databases">
        <title>A high-quality genome of the endoparasitic fungus Hirsutella rhossiliensis with a comparison of Hirsutella genomes reveals transposable elements contributing to genome size variation.</title>
        <authorList>
            <person name="Lin R."/>
            <person name="Jiao Y."/>
            <person name="Sun X."/>
            <person name="Ling J."/>
            <person name="Xie B."/>
            <person name="Cheng X."/>
        </authorList>
    </citation>
    <scope>NUCLEOTIDE SEQUENCE</scope>
    <source>
        <strain evidence="4">HR02</strain>
    </source>
</reference>
<dbReference type="GO" id="GO:0043041">
    <property type="term" value="P:amino acid activation for nonribosomal peptide biosynthetic process"/>
    <property type="evidence" value="ECO:0007669"/>
    <property type="project" value="TreeGrafter"/>
</dbReference>
<evidence type="ECO:0000259" key="3">
    <source>
        <dbReference type="Pfam" id="PF00668"/>
    </source>
</evidence>
<comment type="caution">
    <text evidence="4">The sequence shown here is derived from an EMBL/GenBank/DDBJ whole genome shotgun (WGS) entry which is preliminary data.</text>
</comment>
<dbReference type="CDD" id="cd19545">
    <property type="entry name" value="FUM14_C_NRPS-like"/>
    <property type="match status" value="1"/>
</dbReference>
<dbReference type="Pfam" id="PF00668">
    <property type="entry name" value="Condensation"/>
    <property type="match status" value="1"/>
</dbReference>
<evidence type="ECO:0000313" key="4">
    <source>
        <dbReference type="EMBL" id="KAH0968858.1"/>
    </source>
</evidence>
<keyword evidence="5" id="KW-1185">Reference proteome</keyword>
<dbReference type="Gene3D" id="3.30.559.10">
    <property type="entry name" value="Chloramphenicol acetyltransferase-like domain"/>
    <property type="match status" value="1"/>
</dbReference>
<dbReference type="Proteomes" id="UP000824596">
    <property type="component" value="Unassembled WGS sequence"/>
</dbReference>
<evidence type="ECO:0000256" key="2">
    <source>
        <dbReference type="ARBA" id="ARBA00029454"/>
    </source>
</evidence>
<name>A0A9P8N5H4_9HYPO</name>
<protein>
    <submittedName>
        <fullName evidence="4">Condensation domain-containing protein</fullName>
    </submittedName>
</protein>
<dbReference type="RefSeq" id="XP_044726371.1">
    <property type="nucleotide sequence ID" value="XM_044859971.1"/>
</dbReference>
<dbReference type="EMBL" id="JAIZPD010000001">
    <property type="protein sequence ID" value="KAH0968858.1"/>
    <property type="molecule type" value="Genomic_DNA"/>
</dbReference>
<dbReference type="SUPFAM" id="SSF52777">
    <property type="entry name" value="CoA-dependent acyltransferases"/>
    <property type="match status" value="2"/>
</dbReference>
<organism evidence="4 5">
    <name type="scientific">Hirsutella rhossiliensis</name>
    <dbReference type="NCBI Taxonomy" id="111463"/>
    <lineage>
        <taxon>Eukaryota</taxon>
        <taxon>Fungi</taxon>
        <taxon>Dikarya</taxon>
        <taxon>Ascomycota</taxon>
        <taxon>Pezizomycotina</taxon>
        <taxon>Sordariomycetes</taxon>
        <taxon>Hypocreomycetidae</taxon>
        <taxon>Hypocreales</taxon>
        <taxon>Ophiocordycipitaceae</taxon>
        <taxon>Hirsutella</taxon>
    </lineage>
</organism>
<accession>A0A9P8N5H4</accession>
<feature type="domain" description="Condensation" evidence="3">
    <location>
        <begin position="30"/>
        <end position="304"/>
    </location>
</feature>
<keyword evidence="1" id="KW-0436">Ligase</keyword>
<gene>
    <name evidence="4" type="ORF">HRG_01500</name>
</gene>
<dbReference type="GO" id="GO:0044550">
    <property type="term" value="P:secondary metabolite biosynthetic process"/>
    <property type="evidence" value="ECO:0007669"/>
    <property type="project" value="TreeGrafter"/>
</dbReference>
<comment type="similarity">
    <text evidence="2">Belongs to the NRP synthetase family.</text>
</comment>
<dbReference type="OrthoDB" id="5106613at2759"/>
<dbReference type="GO" id="GO:0031177">
    <property type="term" value="F:phosphopantetheine binding"/>
    <property type="evidence" value="ECO:0007669"/>
    <property type="project" value="TreeGrafter"/>
</dbReference>
<dbReference type="InterPro" id="IPR023213">
    <property type="entry name" value="CAT-like_dom_sf"/>
</dbReference>
<sequence length="307" mass="34242">MEACGETSSKETPSLAKVAQLLHVAPEEINDIYKCTPLQEALVSLTTKGSEAYVKRVVLSLNVRSDLARLRSAVDDVVKATPLLRTRIVHLDELGFMQVVLAKKVEWSEATSVDDCLKETKLNAWGIGDPLVRYTLVKDDQSNARYFVWTIHHALYDGWSFPLMVNQVCQRYDGFDVEPAPEYKHFVQHIAQKNQNEAKEYWKSVLSGTQSTTFPALPDISYAPAADTTVEYCCPPVPRVKGITRTALLRGAWALIMNRFHDSEDAVFGTIVSGRRETFVGIQSLMGPTVATIPVRVRVDGGERVDN</sequence>
<evidence type="ECO:0000313" key="5">
    <source>
        <dbReference type="Proteomes" id="UP000824596"/>
    </source>
</evidence>
<evidence type="ECO:0000256" key="1">
    <source>
        <dbReference type="ARBA" id="ARBA00022598"/>
    </source>
</evidence>